<evidence type="ECO:0000256" key="2">
    <source>
        <dbReference type="ARBA" id="ARBA00022603"/>
    </source>
</evidence>
<reference evidence="5 6" key="1">
    <citation type="submission" date="2018-09" db="EMBL/GenBank/DDBJ databases">
        <title>Isolation, diversity and antifungal activity of actinobacteria from wheat.</title>
        <authorList>
            <person name="Han C."/>
        </authorList>
    </citation>
    <scope>NUCLEOTIDE SEQUENCE [LARGE SCALE GENOMIC DNA]</scope>
    <source>
        <strain evidence="5 6">NEAU-YY265</strain>
    </source>
</reference>
<dbReference type="PANTHER" id="PTHR44942">
    <property type="entry name" value="METHYLTRANSF_11 DOMAIN-CONTAINING PROTEIN"/>
    <property type="match status" value="1"/>
</dbReference>
<dbReference type="Pfam" id="PF08241">
    <property type="entry name" value="Methyltransf_11"/>
    <property type="match status" value="1"/>
</dbReference>
<dbReference type="InterPro" id="IPR051052">
    <property type="entry name" value="Diverse_substrate_MTase"/>
</dbReference>
<dbReference type="CDD" id="cd02440">
    <property type="entry name" value="AdoMet_MTases"/>
    <property type="match status" value="1"/>
</dbReference>
<dbReference type="AlphaFoldDB" id="A0A418KR77"/>
<evidence type="ECO:0000313" key="6">
    <source>
        <dbReference type="Proteomes" id="UP000284057"/>
    </source>
</evidence>
<dbReference type="InterPro" id="IPR013216">
    <property type="entry name" value="Methyltransf_11"/>
</dbReference>
<dbReference type="GO" id="GO:0008757">
    <property type="term" value="F:S-adenosylmethionine-dependent methyltransferase activity"/>
    <property type="evidence" value="ECO:0007669"/>
    <property type="project" value="InterPro"/>
</dbReference>
<comment type="caution">
    <text evidence="5">The sequence shown here is derived from an EMBL/GenBank/DDBJ whole genome shotgun (WGS) entry which is preliminary data.</text>
</comment>
<evidence type="ECO:0000256" key="3">
    <source>
        <dbReference type="ARBA" id="ARBA00022679"/>
    </source>
</evidence>
<gene>
    <name evidence="5" type="ORF">DY240_12930</name>
</gene>
<protein>
    <submittedName>
        <fullName evidence="5">Class I SAM-dependent methyltransferase</fullName>
    </submittedName>
</protein>
<keyword evidence="3 5" id="KW-0808">Transferase</keyword>
<proteinExistence type="inferred from homology"/>
<keyword evidence="2 5" id="KW-0489">Methyltransferase</keyword>
<evidence type="ECO:0000256" key="1">
    <source>
        <dbReference type="ARBA" id="ARBA00008361"/>
    </source>
</evidence>
<dbReference type="Proteomes" id="UP000284057">
    <property type="component" value="Unassembled WGS sequence"/>
</dbReference>
<keyword evidence="6" id="KW-1185">Reference proteome</keyword>
<feature type="domain" description="Methyltransferase type 11" evidence="4">
    <location>
        <begin position="111"/>
        <end position="199"/>
    </location>
</feature>
<dbReference type="Gene3D" id="3.40.50.150">
    <property type="entry name" value="Vaccinia Virus protein VP39"/>
    <property type="match status" value="1"/>
</dbReference>
<organism evidence="5 6">
    <name type="scientific">Jiangella rhizosphaerae</name>
    <dbReference type="NCBI Taxonomy" id="2293569"/>
    <lineage>
        <taxon>Bacteria</taxon>
        <taxon>Bacillati</taxon>
        <taxon>Actinomycetota</taxon>
        <taxon>Actinomycetes</taxon>
        <taxon>Jiangellales</taxon>
        <taxon>Jiangellaceae</taxon>
        <taxon>Jiangella</taxon>
    </lineage>
</organism>
<dbReference type="PANTHER" id="PTHR44942:SF4">
    <property type="entry name" value="METHYLTRANSFERASE TYPE 11 DOMAIN-CONTAINING PROTEIN"/>
    <property type="match status" value="1"/>
</dbReference>
<evidence type="ECO:0000313" key="5">
    <source>
        <dbReference type="EMBL" id="RIQ23164.1"/>
    </source>
</evidence>
<dbReference type="SUPFAM" id="SSF53335">
    <property type="entry name" value="S-adenosyl-L-methionine-dependent methyltransferases"/>
    <property type="match status" value="1"/>
</dbReference>
<dbReference type="GO" id="GO:0032259">
    <property type="term" value="P:methylation"/>
    <property type="evidence" value="ECO:0007669"/>
    <property type="project" value="UniProtKB-KW"/>
</dbReference>
<name>A0A418KR77_9ACTN</name>
<accession>A0A418KR77</accession>
<dbReference type="InterPro" id="IPR029063">
    <property type="entry name" value="SAM-dependent_MTases_sf"/>
</dbReference>
<comment type="similarity">
    <text evidence="1">Belongs to the methyltransferase superfamily.</text>
</comment>
<dbReference type="EMBL" id="QUAL01000126">
    <property type="protein sequence ID" value="RIQ23164.1"/>
    <property type="molecule type" value="Genomic_DNA"/>
</dbReference>
<dbReference type="OrthoDB" id="9797252at2"/>
<evidence type="ECO:0000259" key="4">
    <source>
        <dbReference type="Pfam" id="PF08241"/>
    </source>
</evidence>
<sequence>MSHGPKPCPPRRPCIVVTYSSIERSRYLDDISRPFRRQDPGRRYSRYREGRPRGPGRRCVWRGRGSIVTTDEFRLRAASFGGVADVYERTRPGYPDDAVRWLTGDRPVRVLDLGAGTGKLTRSLVAAGHDVVAVDPSEPMLARLRTVLPGVDARAGSAERLPLDDATVDVVTAGQAYHWFEPATALPEIARVLRPGGRLGLVWNLRDDSVGWVDELWSMFGDHESRRVDDPQVVPPFGPIERQTFRHEQRLDRDGLLGLVASRSYVAVLAAPERDAVIARVGALYDRVASPDGVVLPYLTHCFRSTRD</sequence>